<feature type="region of interest" description="Disordered" evidence="1">
    <location>
        <begin position="1"/>
        <end position="33"/>
    </location>
</feature>
<gene>
    <name evidence="2" type="ORF">FHX34_104821</name>
</gene>
<protein>
    <submittedName>
        <fullName evidence="2">Uncharacterized protein</fullName>
    </submittedName>
</protein>
<sequence length="128" mass="13775">MRAAFTHGRSARHTGAVCGSDDGPDTRITDEPSLVTCPDCPDAAEIELVPDNAVTEDPHIMQTLREARDGHTRKIDGVIVDATTADAILTVYEAATPRTQTKIASLPLTLMTRLAWAILHDEAEGDAR</sequence>
<evidence type="ECO:0000313" key="2">
    <source>
        <dbReference type="EMBL" id="TWG14521.1"/>
    </source>
</evidence>
<dbReference type="Proteomes" id="UP000320239">
    <property type="component" value="Unassembled WGS sequence"/>
</dbReference>
<dbReference type="RefSeq" id="WP_122980478.1">
    <property type="nucleotide sequence ID" value="NZ_BOMX01000164.1"/>
</dbReference>
<reference evidence="2 3" key="1">
    <citation type="submission" date="2019-06" db="EMBL/GenBank/DDBJ databases">
        <title>Sequencing the genomes of 1000 actinobacteria strains.</title>
        <authorList>
            <person name="Klenk H.-P."/>
        </authorList>
    </citation>
    <scope>NUCLEOTIDE SEQUENCE [LARGE SCALE GENOMIC DNA]</scope>
    <source>
        <strain evidence="2 3">DSM 43866</strain>
    </source>
</reference>
<proteinExistence type="predicted"/>
<evidence type="ECO:0000313" key="3">
    <source>
        <dbReference type="Proteomes" id="UP000320239"/>
    </source>
</evidence>
<dbReference type="OrthoDB" id="3385937at2"/>
<keyword evidence="3" id="KW-1185">Reference proteome</keyword>
<name>A0A561VSE6_ACTTI</name>
<dbReference type="EMBL" id="VIWY01000004">
    <property type="protein sequence ID" value="TWG14521.1"/>
    <property type="molecule type" value="Genomic_DNA"/>
</dbReference>
<comment type="caution">
    <text evidence="2">The sequence shown here is derived from an EMBL/GenBank/DDBJ whole genome shotgun (WGS) entry which is preliminary data.</text>
</comment>
<organism evidence="2 3">
    <name type="scientific">Actinoplanes teichomyceticus</name>
    <dbReference type="NCBI Taxonomy" id="1867"/>
    <lineage>
        <taxon>Bacteria</taxon>
        <taxon>Bacillati</taxon>
        <taxon>Actinomycetota</taxon>
        <taxon>Actinomycetes</taxon>
        <taxon>Micromonosporales</taxon>
        <taxon>Micromonosporaceae</taxon>
        <taxon>Actinoplanes</taxon>
    </lineage>
</organism>
<accession>A0A561VSE6</accession>
<evidence type="ECO:0000256" key="1">
    <source>
        <dbReference type="SAM" id="MobiDB-lite"/>
    </source>
</evidence>
<dbReference type="AlphaFoldDB" id="A0A561VSE6"/>